<evidence type="ECO:0000259" key="2">
    <source>
        <dbReference type="PROSITE" id="PS50146"/>
    </source>
</evidence>
<dbReference type="NCBIfam" id="TIGR00147">
    <property type="entry name" value="YegS/Rv2252/BmrU family lipid kinase"/>
    <property type="match status" value="1"/>
</dbReference>
<dbReference type="GO" id="GO:0005524">
    <property type="term" value="F:ATP binding"/>
    <property type="evidence" value="ECO:0007669"/>
    <property type="project" value="InterPro"/>
</dbReference>
<dbReference type="PANTHER" id="PTHR30492">
    <property type="entry name" value="METHYLGLYOXAL SYNTHASE"/>
    <property type="match status" value="1"/>
</dbReference>
<dbReference type="InterPro" id="IPR004363">
    <property type="entry name" value="Methylgl_synth"/>
</dbReference>
<dbReference type="SMART" id="SM00046">
    <property type="entry name" value="DAGKc"/>
    <property type="match status" value="1"/>
</dbReference>
<dbReference type="InterPro" id="IPR045540">
    <property type="entry name" value="YegS/DAGK_C"/>
</dbReference>
<dbReference type="InterPro" id="IPR001206">
    <property type="entry name" value="Diacylglycerol_kinase_cat_dom"/>
</dbReference>
<dbReference type="InterPro" id="IPR005218">
    <property type="entry name" value="Diacylglycerol/lipid_kinase"/>
</dbReference>
<keyword evidence="4" id="KW-1185">Reference proteome</keyword>
<dbReference type="RefSeq" id="WP_136933405.1">
    <property type="nucleotide sequence ID" value="NZ_SSMQ01000048.1"/>
</dbReference>
<evidence type="ECO:0000256" key="1">
    <source>
        <dbReference type="SAM" id="MobiDB-lite"/>
    </source>
</evidence>
<accession>A0A4U1J016</accession>
<protein>
    <submittedName>
        <fullName evidence="3">YegS/Rv2252/BmrU family lipid kinase</fullName>
    </submittedName>
</protein>
<dbReference type="EMBL" id="SSMQ01000048">
    <property type="protein sequence ID" value="TKD00290.1"/>
    <property type="molecule type" value="Genomic_DNA"/>
</dbReference>
<dbReference type="OrthoDB" id="142078at2"/>
<feature type="compositionally biased region" description="Basic and acidic residues" evidence="1">
    <location>
        <begin position="313"/>
        <end position="322"/>
    </location>
</feature>
<dbReference type="InterPro" id="IPR017438">
    <property type="entry name" value="ATP-NAD_kinase_N"/>
</dbReference>
<dbReference type="PROSITE" id="PS50146">
    <property type="entry name" value="DAGK"/>
    <property type="match status" value="1"/>
</dbReference>
<dbReference type="InterPro" id="IPR016064">
    <property type="entry name" value="NAD/diacylglycerol_kinase_sf"/>
</dbReference>
<dbReference type="GO" id="GO:0005829">
    <property type="term" value="C:cytosol"/>
    <property type="evidence" value="ECO:0007669"/>
    <property type="project" value="TreeGrafter"/>
</dbReference>
<dbReference type="Gene3D" id="3.40.50.10330">
    <property type="entry name" value="Probable inorganic polyphosphate/atp-NAD kinase, domain 1"/>
    <property type="match status" value="1"/>
</dbReference>
<name>A0A4U1J016_9BACT</name>
<comment type="caution">
    <text evidence="3">The sequence shown here is derived from an EMBL/GenBank/DDBJ whole genome shotgun (WGS) entry which is preliminary data.</text>
</comment>
<dbReference type="GO" id="GO:0019242">
    <property type="term" value="P:methylglyoxal biosynthetic process"/>
    <property type="evidence" value="ECO:0007669"/>
    <property type="project" value="InterPro"/>
</dbReference>
<reference evidence="3 4" key="1">
    <citation type="submission" date="2019-04" db="EMBL/GenBank/DDBJ databases">
        <authorList>
            <person name="Li Y."/>
            <person name="Wang J."/>
        </authorList>
    </citation>
    <scope>NUCLEOTIDE SEQUENCE [LARGE SCALE GENOMIC DNA]</scope>
    <source>
        <strain evidence="3 4">DSM 14668</strain>
    </source>
</reference>
<keyword evidence="3" id="KW-0808">Transferase</keyword>
<gene>
    <name evidence="3" type="ORF">E8A74_34875</name>
</gene>
<dbReference type="SUPFAM" id="SSF111331">
    <property type="entry name" value="NAD kinase/diacylglycerol kinase-like"/>
    <property type="match status" value="1"/>
</dbReference>
<dbReference type="Pfam" id="PF19279">
    <property type="entry name" value="YegS_C"/>
    <property type="match status" value="1"/>
</dbReference>
<dbReference type="GO" id="GO:0008654">
    <property type="term" value="P:phospholipid biosynthetic process"/>
    <property type="evidence" value="ECO:0007669"/>
    <property type="project" value="InterPro"/>
</dbReference>
<dbReference type="NCBIfam" id="NF002033">
    <property type="entry name" value="PRK00861.1"/>
    <property type="match status" value="1"/>
</dbReference>
<dbReference type="PANTHER" id="PTHR30492:SF0">
    <property type="entry name" value="METHYLGLYOXAL SYNTHASE"/>
    <property type="match status" value="1"/>
</dbReference>
<dbReference type="Pfam" id="PF00781">
    <property type="entry name" value="DAGK_cat"/>
    <property type="match status" value="1"/>
</dbReference>
<dbReference type="AlphaFoldDB" id="A0A4U1J016"/>
<keyword evidence="3" id="KW-0418">Kinase</keyword>
<feature type="region of interest" description="Disordered" evidence="1">
    <location>
        <begin position="296"/>
        <end position="322"/>
    </location>
</feature>
<evidence type="ECO:0000313" key="3">
    <source>
        <dbReference type="EMBL" id="TKD00290.1"/>
    </source>
</evidence>
<evidence type="ECO:0000313" key="4">
    <source>
        <dbReference type="Proteomes" id="UP000309215"/>
    </source>
</evidence>
<feature type="domain" description="DAGKc" evidence="2">
    <location>
        <begin position="1"/>
        <end position="126"/>
    </location>
</feature>
<proteinExistence type="predicted"/>
<sequence length="322" mass="33189">MKACLIYNAAAGSAADDVFDRVHAILAPRFELNVLRASPDQDPAACAREALDAGAELLIAAGGDGTVSSVAGVLAGSKVPLGILPCGTSNSLAAALGIPGDPIAACDTLLADHRRVIDTALVDHRCMVLHASVGLHADTVADTSTEDKHRWGVLAYVATAVRKLSTLAPFEVELETDEQIVRCRAVAVTVANMAPLRTVLAQGPSALVGDDGMLDVTVVAATTLNAAVATGIHLFLTAARGEPATRDEVGYFPCRRLRILADPAQHLLIDGEAAGTTPVAIECRPASLVVLAPPSAEPTKVGPEIKLPTSPEAKVEIEASEA</sequence>
<dbReference type="GO" id="GO:0016301">
    <property type="term" value="F:kinase activity"/>
    <property type="evidence" value="ECO:0007669"/>
    <property type="project" value="UniProtKB-KW"/>
</dbReference>
<organism evidence="3 4">
    <name type="scientific">Polyangium fumosum</name>
    <dbReference type="NCBI Taxonomy" id="889272"/>
    <lineage>
        <taxon>Bacteria</taxon>
        <taxon>Pseudomonadati</taxon>
        <taxon>Myxococcota</taxon>
        <taxon>Polyangia</taxon>
        <taxon>Polyangiales</taxon>
        <taxon>Polyangiaceae</taxon>
        <taxon>Polyangium</taxon>
    </lineage>
</organism>
<dbReference type="Proteomes" id="UP000309215">
    <property type="component" value="Unassembled WGS sequence"/>
</dbReference>
<dbReference type="Gene3D" id="2.60.200.40">
    <property type="match status" value="1"/>
</dbReference>
<dbReference type="GO" id="GO:0008929">
    <property type="term" value="F:methylglyoxal synthase activity"/>
    <property type="evidence" value="ECO:0007669"/>
    <property type="project" value="InterPro"/>
</dbReference>